<sequence length="807" mass="90389">MNDNVMAMLPPEILYLIIRELEASAPEDRRALRSCSLANHTLSSISRKRLFQDVDISFAFLQNDHFRFVFYDGFETTGRKFRNLLRRAPHIAQYVDNLTIVALKEGGGPGSPALAGSPNEYSPSPSFSLYEIVPRLVNLKGLFTRSTSCHAFSLLDDRTGAFFSTISSSALKLGLDMFVGLPLSMFSSSANLKELRIPSIANCEQDSRPCAAKAKLRHLEAGSPSSSVESFFSLLSTPSSPFDISHLRSLTVSDPFCSVSALEEVAKLCSNTLEVLDFFLTSPVRQTEEPLASKRADLGPLRNIRHLTIRCRIPDFIISSLYLTGPRDNLSDVAATLSTLPFDAFLPMQLWITLRIKVSYLLDFESDLPSFSWSEVISVLESDQVAPSLAGVEFVFQRFEYDQGSVAVNMSASDLADVLGNHDGLKRLKEKGVLFFKEVKLEYDILFDLELKSTSLVENDKTTGRKFLRLLEGSTQIQSYVRALTIEGRAIKSWPFEVTSAVPQFSLYSIARRLGELHSFSLQGSVQWDLLDRCLKSFLLDTMPRMQRLGLAGVENIPVSVFRGCRNLQGLNLSSTEWDIPETDNGTGEKVQIQFLTVGNPSADRDVALEIFDSTQSPFDLTHLRKLTLSTLRYSVEGMNRMLSVCGKSLESFEFSINKPVADRNLAFTAVPPDLSMARNLRHLIINTCVRPQSFTPAPDTYDSTDFLFIDSMMQTLPDFGSRPSPMLSIDFSITLQELNPDVRRIPWSKLFRAMNEDRIWTSLKSVNLKVWKIYGYIRLASLAEILENCPELRQLHSKGILQYGAS</sequence>
<dbReference type="EMBL" id="NHYE01005467">
    <property type="protein sequence ID" value="PPQ72230.1"/>
    <property type="molecule type" value="Genomic_DNA"/>
</dbReference>
<dbReference type="InterPro" id="IPR032675">
    <property type="entry name" value="LRR_dom_sf"/>
</dbReference>
<reference evidence="1 2" key="1">
    <citation type="journal article" date="2018" name="Evol. Lett.">
        <title>Horizontal gene cluster transfer increased hallucinogenic mushroom diversity.</title>
        <authorList>
            <person name="Reynolds H.T."/>
            <person name="Vijayakumar V."/>
            <person name="Gluck-Thaler E."/>
            <person name="Korotkin H.B."/>
            <person name="Matheny P.B."/>
            <person name="Slot J.C."/>
        </authorList>
    </citation>
    <scope>NUCLEOTIDE SEQUENCE [LARGE SCALE GENOMIC DNA]</scope>
    <source>
        <strain evidence="1 2">SRW20</strain>
    </source>
</reference>
<organism evidence="1 2">
    <name type="scientific">Gymnopilus dilepis</name>
    <dbReference type="NCBI Taxonomy" id="231916"/>
    <lineage>
        <taxon>Eukaryota</taxon>
        <taxon>Fungi</taxon>
        <taxon>Dikarya</taxon>
        <taxon>Basidiomycota</taxon>
        <taxon>Agaricomycotina</taxon>
        <taxon>Agaricomycetes</taxon>
        <taxon>Agaricomycetidae</taxon>
        <taxon>Agaricales</taxon>
        <taxon>Agaricineae</taxon>
        <taxon>Hymenogastraceae</taxon>
        <taxon>Gymnopilus</taxon>
    </lineage>
</organism>
<evidence type="ECO:0008006" key="3">
    <source>
        <dbReference type="Google" id="ProtNLM"/>
    </source>
</evidence>
<accession>A0A409W143</accession>
<dbReference type="SUPFAM" id="SSF52047">
    <property type="entry name" value="RNI-like"/>
    <property type="match status" value="2"/>
</dbReference>
<comment type="caution">
    <text evidence="1">The sequence shown here is derived from an EMBL/GenBank/DDBJ whole genome shotgun (WGS) entry which is preliminary data.</text>
</comment>
<evidence type="ECO:0000313" key="1">
    <source>
        <dbReference type="EMBL" id="PPQ72230.1"/>
    </source>
</evidence>
<dbReference type="AlphaFoldDB" id="A0A409W143"/>
<gene>
    <name evidence="1" type="ORF">CVT26_006989</name>
</gene>
<proteinExistence type="predicted"/>
<dbReference type="OrthoDB" id="2745898at2759"/>
<keyword evidence="2" id="KW-1185">Reference proteome</keyword>
<dbReference type="Proteomes" id="UP000284706">
    <property type="component" value="Unassembled WGS sequence"/>
</dbReference>
<evidence type="ECO:0000313" key="2">
    <source>
        <dbReference type="Proteomes" id="UP000284706"/>
    </source>
</evidence>
<dbReference type="InParanoid" id="A0A409W143"/>
<protein>
    <recommendedName>
        <fullName evidence="3">F-box domain-containing protein</fullName>
    </recommendedName>
</protein>
<dbReference type="Gene3D" id="3.80.10.10">
    <property type="entry name" value="Ribonuclease Inhibitor"/>
    <property type="match status" value="1"/>
</dbReference>
<name>A0A409W143_9AGAR</name>